<dbReference type="FunFam" id="3.10.200.10:FF:000003">
    <property type="entry name" value="Carbonic anhydrase 12"/>
    <property type="match status" value="1"/>
</dbReference>
<organism evidence="10 11">
    <name type="scientific">Oncorhynchus tshawytscha</name>
    <name type="common">Chinook salmon</name>
    <name type="synonym">Salmo tshawytscha</name>
    <dbReference type="NCBI Taxonomy" id="74940"/>
    <lineage>
        <taxon>Eukaryota</taxon>
        <taxon>Metazoa</taxon>
        <taxon>Chordata</taxon>
        <taxon>Craniata</taxon>
        <taxon>Vertebrata</taxon>
        <taxon>Euteleostomi</taxon>
        <taxon>Actinopterygii</taxon>
        <taxon>Neopterygii</taxon>
        <taxon>Teleostei</taxon>
        <taxon>Protacanthopterygii</taxon>
        <taxon>Salmoniformes</taxon>
        <taxon>Salmonidae</taxon>
        <taxon>Salmoninae</taxon>
        <taxon>Oncorhynchus</taxon>
    </lineage>
</organism>
<evidence type="ECO:0000256" key="5">
    <source>
        <dbReference type="ARBA" id="ARBA00023180"/>
    </source>
</evidence>
<feature type="compositionally biased region" description="Basic and acidic residues" evidence="7">
    <location>
        <begin position="371"/>
        <end position="382"/>
    </location>
</feature>
<feature type="region of interest" description="Disordered" evidence="7">
    <location>
        <begin position="345"/>
        <end position="382"/>
    </location>
</feature>
<evidence type="ECO:0000313" key="10">
    <source>
        <dbReference type="Ensembl" id="ENSOTSP00005147828.1"/>
    </source>
</evidence>
<dbReference type="AlphaFoldDB" id="A0AAZ3S400"/>
<evidence type="ECO:0000256" key="3">
    <source>
        <dbReference type="ARBA" id="ARBA00022723"/>
    </source>
</evidence>
<dbReference type="GO" id="GO:0004089">
    <property type="term" value="F:carbonate dehydratase activity"/>
    <property type="evidence" value="ECO:0007669"/>
    <property type="project" value="UniProtKB-EC"/>
</dbReference>
<comment type="similarity">
    <text evidence="1">Belongs to the alpha-carbonic anhydrase family.</text>
</comment>
<dbReference type="Gene3D" id="3.10.200.10">
    <property type="entry name" value="Alpha carbonic anhydrase"/>
    <property type="match status" value="1"/>
</dbReference>
<evidence type="ECO:0000256" key="7">
    <source>
        <dbReference type="SAM" id="MobiDB-lite"/>
    </source>
</evidence>
<dbReference type="PANTHER" id="PTHR18952:SF84">
    <property type="entry name" value="CARBONIC ANHYDRASE 14"/>
    <property type="match status" value="1"/>
</dbReference>
<dbReference type="Pfam" id="PF00194">
    <property type="entry name" value="Carb_anhydrase"/>
    <property type="match status" value="1"/>
</dbReference>
<dbReference type="InterPro" id="IPR001148">
    <property type="entry name" value="CA_dom"/>
</dbReference>
<keyword evidence="8" id="KW-0472">Membrane</keyword>
<evidence type="ECO:0000256" key="4">
    <source>
        <dbReference type="ARBA" id="ARBA00022833"/>
    </source>
</evidence>
<accession>A0AAZ3S400</accession>
<dbReference type="Proteomes" id="UP000694402">
    <property type="component" value="Unassembled WGS sequence"/>
</dbReference>
<proteinExistence type="inferred from homology"/>
<feature type="transmembrane region" description="Helical" evidence="8">
    <location>
        <begin position="307"/>
        <end position="329"/>
    </location>
</feature>
<keyword evidence="8" id="KW-0812">Transmembrane</keyword>
<dbReference type="GO" id="GO:0008270">
    <property type="term" value="F:zinc ion binding"/>
    <property type="evidence" value="ECO:0007669"/>
    <property type="project" value="InterPro"/>
</dbReference>
<dbReference type="SUPFAM" id="SSF51069">
    <property type="entry name" value="Carbonic anhydrase"/>
    <property type="match status" value="1"/>
</dbReference>
<keyword evidence="6" id="KW-0456">Lyase</keyword>
<dbReference type="SMART" id="SM01057">
    <property type="entry name" value="Carb_anhydrase"/>
    <property type="match status" value="1"/>
</dbReference>
<reference evidence="11" key="1">
    <citation type="journal article" date="2018" name="PLoS ONE">
        <title>Chinook salmon (Oncorhynchus tshawytscha) genome and transcriptome.</title>
        <authorList>
            <person name="Christensen K.A."/>
            <person name="Leong J.S."/>
            <person name="Sakhrani D."/>
            <person name="Biagi C.A."/>
            <person name="Minkley D.R."/>
            <person name="Withler R.E."/>
            <person name="Rondeau E.B."/>
            <person name="Koop B.F."/>
            <person name="Devlin R.H."/>
        </authorList>
    </citation>
    <scope>NUCLEOTIDE SEQUENCE [LARGE SCALE GENOMIC DNA]</scope>
</reference>
<sequence>MKYKRKGLLTDWPCLMCITDRESQDVSCFGHSLPFSSPSGSVGQSKWADYFPDCGGKAQSPVDVATVQTQYDPSLGPLTPLGYSQHGNKPFSLYNNGHTVVVPLPGWMGLGGLPWQFTAVQMHLHWGNGALEAGGSEHTINGQSSAAELHVVHYNSELYPNMSVAMTQQDGLAVLGVLIETGEEANQAFWNILNYLGRIRHAGQSVSIPAFDVQSLLPSDLGRYLRYNGSLTTPPCFQSVLWTLFTETVKISHTQLMKLETVLYASKEDADRVVMQDNYRTPQPLNDRTILSSFPLESVKVYTAGEITAIVIGALCGCVGVAVIIRFIVKTIRSTSSWDVLPSIRPAPVPRTKEPGKDLKQDVALNTTTEPGKKEDPVPPSV</sequence>
<evidence type="ECO:0000313" key="11">
    <source>
        <dbReference type="Proteomes" id="UP000694402"/>
    </source>
</evidence>
<name>A0AAZ3S400_ONCTS</name>
<keyword evidence="11" id="KW-1185">Reference proteome</keyword>
<reference evidence="10" key="2">
    <citation type="submission" date="2025-08" db="UniProtKB">
        <authorList>
            <consortium name="Ensembl"/>
        </authorList>
    </citation>
    <scope>IDENTIFICATION</scope>
</reference>
<keyword evidence="3" id="KW-0479">Metal-binding</keyword>
<protein>
    <recommendedName>
        <fullName evidence="2">carbonic anhydrase</fullName>
        <ecNumber evidence="2">4.2.1.1</ecNumber>
    </recommendedName>
</protein>
<reference evidence="10" key="3">
    <citation type="submission" date="2025-09" db="UniProtKB">
        <authorList>
            <consortium name="Ensembl"/>
        </authorList>
    </citation>
    <scope>IDENTIFICATION</scope>
</reference>
<dbReference type="PANTHER" id="PTHR18952">
    <property type="entry name" value="CARBONIC ANHYDRASE"/>
    <property type="match status" value="1"/>
</dbReference>
<evidence type="ECO:0000256" key="8">
    <source>
        <dbReference type="SAM" id="Phobius"/>
    </source>
</evidence>
<evidence type="ECO:0000259" key="9">
    <source>
        <dbReference type="PROSITE" id="PS51144"/>
    </source>
</evidence>
<dbReference type="PROSITE" id="PS51144">
    <property type="entry name" value="ALPHA_CA_2"/>
    <property type="match status" value="1"/>
</dbReference>
<evidence type="ECO:0000256" key="1">
    <source>
        <dbReference type="ARBA" id="ARBA00010718"/>
    </source>
</evidence>
<dbReference type="Ensembl" id="ENSOTST00005166624.1">
    <property type="protein sequence ID" value="ENSOTSP00005147828.1"/>
    <property type="gene ID" value="ENSOTSG00005059909.1"/>
</dbReference>
<dbReference type="InterPro" id="IPR023561">
    <property type="entry name" value="Carbonic_anhydrase_a-class"/>
</dbReference>
<keyword evidence="4" id="KW-0862">Zinc</keyword>
<dbReference type="EC" id="4.2.1.1" evidence="2"/>
<dbReference type="InterPro" id="IPR036398">
    <property type="entry name" value="CA_dom_sf"/>
</dbReference>
<feature type="compositionally biased region" description="Basic and acidic residues" evidence="7">
    <location>
        <begin position="351"/>
        <end position="361"/>
    </location>
</feature>
<evidence type="ECO:0000256" key="2">
    <source>
        <dbReference type="ARBA" id="ARBA00012925"/>
    </source>
</evidence>
<feature type="domain" description="Alpha-carbonic anhydrase" evidence="9">
    <location>
        <begin position="31"/>
        <end position="294"/>
    </location>
</feature>
<keyword evidence="5" id="KW-0325">Glycoprotein</keyword>
<dbReference type="GO" id="GO:0005886">
    <property type="term" value="C:plasma membrane"/>
    <property type="evidence" value="ECO:0007669"/>
    <property type="project" value="TreeGrafter"/>
</dbReference>
<evidence type="ECO:0000256" key="6">
    <source>
        <dbReference type="ARBA" id="ARBA00023239"/>
    </source>
</evidence>
<keyword evidence="8" id="KW-1133">Transmembrane helix</keyword>
<gene>
    <name evidence="10" type="primary">CA14</name>
</gene>
<dbReference type="GeneTree" id="ENSGT00940000156893"/>